<accession>A0A8H6T547</accession>
<proteinExistence type="predicted"/>
<dbReference type="PANTHER" id="PTHR24198">
    <property type="entry name" value="ANKYRIN REPEAT AND PROTEIN KINASE DOMAIN-CONTAINING PROTEIN"/>
    <property type="match status" value="1"/>
</dbReference>
<evidence type="ECO:0000256" key="2">
    <source>
        <dbReference type="ARBA" id="ARBA00023043"/>
    </source>
</evidence>
<dbReference type="AlphaFoldDB" id="A0A8H6T547"/>
<dbReference type="Pfam" id="PF12796">
    <property type="entry name" value="Ank_2"/>
    <property type="match status" value="1"/>
</dbReference>
<dbReference type="OrthoDB" id="194358at2759"/>
<organism evidence="5 6">
    <name type="scientific">Mycena indigotica</name>
    <dbReference type="NCBI Taxonomy" id="2126181"/>
    <lineage>
        <taxon>Eukaryota</taxon>
        <taxon>Fungi</taxon>
        <taxon>Dikarya</taxon>
        <taxon>Basidiomycota</taxon>
        <taxon>Agaricomycotina</taxon>
        <taxon>Agaricomycetes</taxon>
        <taxon>Agaricomycetidae</taxon>
        <taxon>Agaricales</taxon>
        <taxon>Marasmiineae</taxon>
        <taxon>Mycenaceae</taxon>
        <taxon>Mycena</taxon>
    </lineage>
</organism>
<feature type="repeat" description="ANK" evidence="3">
    <location>
        <begin position="122"/>
        <end position="154"/>
    </location>
</feature>
<evidence type="ECO:0000256" key="3">
    <source>
        <dbReference type="PROSITE-ProRule" id="PRU00023"/>
    </source>
</evidence>
<dbReference type="InterPro" id="IPR036770">
    <property type="entry name" value="Ankyrin_rpt-contain_sf"/>
</dbReference>
<dbReference type="Gene3D" id="1.25.40.20">
    <property type="entry name" value="Ankyrin repeat-containing domain"/>
    <property type="match status" value="1"/>
</dbReference>
<protein>
    <submittedName>
        <fullName evidence="5">Ankyrin repeat domain protein</fullName>
    </submittedName>
</protein>
<keyword evidence="6" id="KW-1185">Reference proteome</keyword>
<sequence length="306" mass="33604">MASFTSLPPELVLLIAAHLSSTAAMNALAQTYWPAYHLIRPELHKRLFERRVEVLLWAAGTSNTVIVERLLKSPFGVHPQTDYPARTQTPLHAAAGAGSLDIVHALLAADAEADAIWTTPTGNVTPFHRASDGLHFAVMDVLLARGVDINRRKNRHEPFLHAACAAGNPALVEYLLERGADPAISGDHGPALVYALTACSPAPDVRVIRLLLDYGADPNFEYHDRPMPYLLLELPATNSAEVQTARTHALALLLAYGVGRQATMDYLRKWRGHLGRVFGVEPDRARQKVRDAFREAERAIPDVMGR</sequence>
<dbReference type="PROSITE" id="PS50088">
    <property type="entry name" value="ANK_REPEAT"/>
    <property type="match status" value="3"/>
</dbReference>
<dbReference type="SMART" id="SM00248">
    <property type="entry name" value="ANK"/>
    <property type="match status" value="4"/>
</dbReference>
<dbReference type="PANTHER" id="PTHR24198:SF165">
    <property type="entry name" value="ANKYRIN REPEAT-CONTAINING PROTEIN-RELATED"/>
    <property type="match status" value="1"/>
</dbReference>
<dbReference type="EMBL" id="JACAZF010000003">
    <property type="protein sequence ID" value="KAF7310107.1"/>
    <property type="molecule type" value="Genomic_DNA"/>
</dbReference>
<feature type="repeat" description="ANK" evidence="3">
    <location>
        <begin position="155"/>
        <end position="187"/>
    </location>
</feature>
<dbReference type="InterPro" id="IPR002110">
    <property type="entry name" value="Ankyrin_rpt"/>
</dbReference>
<evidence type="ECO:0000256" key="1">
    <source>
        <dbReference type="ARBA" id="ARBA00022737"/>
    </source>
</evidence>
<feature type="repeat" description="ANK" evidence="3">
    <location>
        <begin position="86"/>
        <end position="115"/>
    </location>
</feature>
<keyword evidence="2 3" id="KW-0040">ANK repeat</keyword>
<evidence type="ECO:0000313" key="5">
    <source>
        <dbReference type="EMBL" id="KAF7310107.1"/>
    </source>
</evidence>
<dbReference type="RefSeq" id="XP_037223557.1">
    <property type="nucleotide sequence ID" value="XM_037360672.1"/>
</dbReference>
<dbReference type="Proteomes" id="UP000636479">
    <property type="component" value="Unassembled WGS sequence"/>
</dbReference>
<evidence type="ECO:0000256" key="4">
    <source>
        <dbReference type="SAM" id="SignalP"/>
    </source>
</evidence>
<feature type="signal peptide" evidence="4">
    <location>
        <begin position="1"/>
        <end position="24"/>
    </location>
</feature>
<dbReference type="Pfam" id="PF00023">
    <property type="entry name" value="Ank"/>
    <property type="match status" value="1"/>
</dbReference>
<dbReference type="SUPFAM" id="SSF48403">
    <property type="entry name" value="Ankyrin repeat"/>
    <property type="match status" value="1"/>
</dbReference>
<reference evidence="5" key="1">
    <citation type="submission" date="2020-05" db="EMBL/GenBank/DDBJ databases">
        <title>Mycena genomes resolve the evolution of fungal bioluminescence.</title>
        <authorList>
            <person name="Tsai I.J."/>
        </authorList>
    </citation>
    <scope>NUCLEOTIDE SEQUENCE</scope>
    <source>
        <strain evidence="5">171206Taipei</strain>
    </source>
</reference>
<evidence type="ECO:0000313" key="6">
    <source>
        <dbReference type="Proteomes" id="UP000636479"/>
    </source>
</evidence>
<dbReference type="PROSITE" id="PS50297">
    <property type="entry name" value="ANK_REP_REGION"/>
    <property type="match status" value="2"/>
</dbReference>
<keyword evidence="1" id="KW-0677">Repeat</keyword>
<keyword evidence="4" id="KW-0732">Signal</keyword>
<dbReference type="PRINTS" id="PR01415">
    <property type="entry name" value="ANKYRIN"/>
</dbReference>
<name>A0A8H6T547_9AGAR</name>
<feature type="chain" id="PRO_5034396903" evidence="4">
    <location>
        <begin position="25"/>
        <end position="306"/>
    </location>
</feature>
<comment type="caution">
    <text evidence="5">The sequence shown here is derived from an EMBL/GenBank/DDBJ whole genome shotgun (WGS) entry which is preliminary data.</text>
</comment>
<gene>
    <name evidence="5" type="ORF">MIND_00384000</name>
</gene>
<dbReference type="GeneID" id="59343188"/>